<dbReference type="InterPro" id="IPR028871">
    <property type="entry name" value="BlueCu_1_BS"/>
</dbReference>
<dbReference type="PANTHER" id="PTHR33021">
    <property type="entry name" value="BLUE COPPER PROTEIN"/>
    <property type="match status" value="1"/>
</dbReference>
<evidence type="ECO:0000256" key="3">
    <source>
        <dbReference type="ARBA" id="ARBA00023180"/>
    </source>
</evidence>
<dbReference type="InterPro" id="IPR008972">
    <property type="entry name" value="Cupredoxin"/>
</dbReference>
<dbReference type="GO" id="GO:0046872">
    <property type="term" value="F:metal ion binding"/>
    <property type="evidence" value="ECO:0007669"/>
    <property type="project" value="UniProtKB-KW"/>
</dbReference>
<dbReference type="PROSITE" id="PS00196">
    <property type="entry name" value="COPPER_BLUE"/>
    <property type="match status" value="1"/>
</dbReference>
<dbReference type="FunFam" id="2.60.40.420:FF:000003">
    <property type="entry name" value="Blue copper"/>
    <property type="match status" value="1"/>
</dbReference>
<dbReference type="CDD" id="cd04216">
    <property type="entry name" value="Phytocyanin"/>
    <property type="match status" value="1"/>
</dbReference>
<evidence type="ECO:0000313" key="6">
    <source>
        <dbReference type="EMBL" id="KAF3320724.1"/>
    </source>
</evidence>
<dbReference type="PROSITE" id="PS51485">
    <property type="entry name" value="PHYTOCYANIN"/>
    <property type="match status" value="1"/>
</dbReference>
<dbReference type="AlphaFoldDB" id="A0A833QEK2"/>
<dbReference type="Gene3D" id="2.60.40.420">
    <property type="entry name" value="Cupredoxins - blue copper proteins"/>
    <property type="match status" value="1"/>
</dbReference>
<dbReference type="InterPro" id="IPR039391">
    <property type="entry name" value="Phytocyanin-like"/>
</dbReference>
<keyword evidence="3" id="KW-0325">Glycoprotein</keyword>
<evidence type="ECO:0000256" key="1">
    <source>
        <dbReference type="ARBA" id="ARBA00022723"/>
    </source>
</evidence>
<dbReference type="SUPFAM" id="SSF49503">
    <property type="entry name" value="Cupredoxins"/>
    <property type="match status" value="1"/>
</dbReference>
<dbReference type="InterPro" id="IPR003245">
    <property type="entry name" value="Phytocyanin_dom"/>
</dbReference>
<dbReference type="PANTHER" id="PTHR33021:SF193">
    <property type="entry name" value="OS06G0218600 PROTEIN"/>
    <property type="match status" value="1"/>
</dbReference>
<keyword evidence="1" id="KW-0479">Metal-binding</keyword>
<reference evidence="6" key="1">
    <citation type="submission" date="2020-01" db="EMBL/GenBank/DDBJ databases">
        <title>Genome sequence of Kobresia littledalei, the first chromosome-level genome in the family Cyperaceae.</title>
        <authorList>
            <person name="Qu G."/>
        </authorList>
    </citation>
    <scope>NUCLEOTIDE SEQUENCE</scope>
    <source>
        <strain evidence="6">C.B.Clarke</strain>
        <tissue evidence="6">Leaf</tissue>
    </source>
</reference>
<proteinExistence type="predicted"/>
<evidence type="ECO:0000259" key="5">
    <source>
        <dbReference type="PROSITE" id="PS51485"/>
    </source>
</evidence>
<organism evidence="6 7">
    <name type="scientific">Carex littledalei</name>
    <dbReference type="NCBI Taxonomy" id="544730"/>
    <lineage>
        <taxon>Eukaryota</taxon>
        <taxon>Viridiplantae</taxon>
        <taxon>Streptophyta</taxon>
        <taxon>Embryophyta</taxon>
        <taxon>Tracheophyta</taxon>
        <taxon>Spermatophyta</taxon>
        <taxon>Magnoliopsida</taxon>
        <taxon>Liliopsida</taxon>
        <taxon>Poales</taxon>
        <taxon>Cyperaceae</taxon>
        <taxon>Cyperoideae</taxon>
        <taxon>Cariceae</taxon>
        <taxon>Carex</taxon>
        <taxon>Carex subgen. Euthyceras</taxon>
    </lineage>
</organism>
<feature type="signal peptide" evidence="4">
    <location>
        <begin position="1"/>
        <end position="23"/>
    </location>
</feature>
<protein>
    <submittedName>
        <fullName evidence="6">Blue copper protein</fullName>
    </submittedName>
</protein>
<comment type="caution">
    <text evidence="6">The sequence shown here is derived from an EMBL/GenBank/DDBJ whole genome shotgun (WGS) entry which is preliminary data.</text>
</comment>
<keyword evidence="4" id="KW-0732">Signal</keyword>
<dbReference type="Pfam" id="PF02298">
    <property type="entry name" value="Cu_bind_like"/>
    <property type="match status" value="1"/>
</dbReference>
<gene>
    <name evidence="6" type="ORF">FCM35_KLT14858</name>
</gene>
<dbReference type="GO" id="GO:0005886">
    <property type="term" value="C:plasma membrane"/>
    <property type="evidence" value="ECO:0007669"/>
    <property type="project" value="TreeGrafter"/>
</dbReference>
<accession>A0A833QEK2</accession>
<keyword evidence="2" id="KW-0186">Copper</keyword>
<sequence length="169" mass="17359">MVCQSSLALSFLLLISCVSWSSADSNGANGTSGGLYIFDWATGVDYKAWASGKTFQVGNTLVFSYATRNHTVDEVSSADYSSCSSSNALSTDNSGSTSITLKMAGTHYFICGIPSHCSGGMKLAVTVTGSPSDPNGAPGTNSASMSIGSIRDMAVIGLFGLVCFVLGVF</sequence>
<evidence type="ECO:0000256" key="4">
    <source>
        <dbReference type="SAM" id="SignalP"/>
    </source>
</evidence>
<feature type="domain" description="Phytocyanin" evidence="5">
    <location>
        <begin position="28"/>
        <end position="129"/>
    </location>
</feature>
<name>A0A833QEK2_9POAL</name>
<feature type="chain" id="PRO_5032268809" evidence="4">
    <location>
        <begin position="24"/>
        <end position="169"/>
    </location>
</feature>
<dbReference type="Proteomes" id="UP000623129">
    <property type="component" value="Unassembled WGS sequence"/>
</dbReference>
<evidence type="ECO:0000313" key="7">
    <source>
        <dbReference type="Proteomes" id="UP000623129"/>
    </source>
</evidence>
<dbReference type="OrthoDB" id="206968at2759"/>
<keyword evidence="7" id="KW-1185">Reference proteome</keyword>
<dbReference type="GO" id="GO:0009055">
    <property type="term" value="F:electron transfer activity"/>
    <property type="evidence" value="ECO:0007669"/>
    <property type="project" value="InterPro"/>
</dbReference>
<dbReference type="EMBL" id="SWLB01000028">
    <property type="protein sequence ID" value="KAF3320724.1"/>
    <property type="molecule type" value="Genomic_DNA"/>
</dbReference>
<evidence type="ECO:0000256" key="2">
    <source>
        <dbReference type="ARBA" id="ARBA00023008"/>
    </source>
</evidence>